<dbReference type="KEGG" id="vcn:VOLCADRAFT_95034"/>
<dbReference type="EMBL" id="GL378362">
    <property type="protein sequence ID" value="EFJ44636.1"/>
    <property type="molecule type" value="Genomic_DNA"/>
</dbReference>
<reference evidence="1 2" key="1">
    <citation type="journal article" date="2010" name="Science">
        <title>Genomic analysis of organismal complexity in the multicellular green alga Volvox carteri.</title>
        <authorList>
            <person name="Prochnik S.E."/>
            <person name="Umen J."/>
            <person name="Nedelcu A.M."/>
            <person name="Hallmann A."/>
            <person name="Miller S.M."/>
            <person name="Nishii I."/>
            <person name="Ferris P."/>
            <person name="Kuo A."/>
            <person name="Mitros T."/>
            <person name="Fritz-Laylin L.K."/>
            <person name="Hellsten U."/>
            <person name="Chapman J."/>
            <person name="Simakov O."/>
            <person name="Rensing S.A."/>
            <person name="Terry A."/>
            <person name="Pangilinan J."/>
            <person name="Kapitonov V."/>
            <person name="Jurka J."/>
            <person name="Salamov A."/>
            <person name="Shapiro H."/>
            <person name="Schmutz J."/>
            <person name="Grimwood J."/>
            <person name="Lindquist E."/>
            <person name="Lucas S."/>
            <person name="Grigoriev I.V."/>
            <person name="Schmitt R."/>
            <person name="Kirk D."/>
            <person name="Rokhsar D.S."/>
        </authorList>
    </citation>
    <scope>NUCLEOTIDE SEQUENCE [LARGE SCALE GENOMIC DNA]</scope>
    <source>
        <strain evidence="2">f. Nagariensis / Eve</strain>
    </source>
</reference>
<organism evidence="2">
    <name type="scientific">Volvox carteri f. nagariensis</name>
    <dbReference type="NCBI Taxonomy" id="3068"/>
    <lineage>
        <taxon>Eukaryota</taxon>
        <taxon>Viridiplantae</taxon>
        <taxon>Chlorophyta</taxon>
        <taxon>core chlorophytes</taxon>
        <taxon>Chlorophyceae</taxon>
        <taxon>CS clade</taxon>
        <taxon>Chlamydomonadales</taxon>
        <taxon>Volvocaceae</taxon>
        <taxon>Volvox</taxon>
    </lineage>
</organism>
<dbReference type="GeneID" id="9624054"/>
<dbReference type="InParanoid" id="D8U6F3"/>
<gene>
    <name evidence="1" type="ORF">VOLCADRAFT_95034</name>
</gene>
<accession>D8U6F3</accession>
<sequence length="129" mass="13866">MRQVSRDPIIGLMGVSAPRGPAGVVTVERLKMSCMFSNECPPYKSIQAKYDGDLVFKGRSMRTIMTEAPPLALARYLGNLGGQARCAEALCPEADEVDDDDLLCTCINFNTTSMAPPAFMDTPALVCGT</sequence>
<name>D8U6F3_VOLCA</name>
<protein>
    <submittedName>
        <fullName evidence="1">Uncharacterized protein</fullName>
    </submittedName>
</protein>
<proteinExistence type="predicted"/>
<dbReference type="AlphaFoldDB" id="D8U6F3"/>
<dbReference type="eggNOG" id="KOG2538">
    <property type="taxonomic scope" value="Eukaryota"/>
</dbReference>
<keyword evidence="2" id="KW-1185">Reference proteome</keyword>
<evidence type="ECO:0000313" key="2">
    <source>
        <dbReference type="Proteomes" id="UP000001058"/>
    </source>
</evidence>
<dbReference type="RefSeq" id="XP_002954212.1">
    <property type="nucleotide sequence ID" value="XM_002954166.1"/>
</dbReference>
<dbReference type="Proteomes" id="UP000001058">
    <property type="component" value="Unassembled WGS sequence"/>
</dbReference>
<evidence type="ECO:0000313" key="1">
    <source>
        <dbReference type="EMBL" id="EFJ44636.1"/>
    </source>
</evidence>